<dbReference type="PANTHER" id="PTHR14009:SF1">
    <property type="entry name" value="MITOCHONDRIAL PROTON_CALCIUM EXCHANGER PROTEIN"/>
    <property type="match status" value="1"/>
</dbReference>
<proteinExistence type="predicted"/>
<dbReference type="PANTHER" id="PTHR14009">
    <property type="entry name" value="LEUCINE ZIPPER-EF-HAND CONTAINING TRANSMEMBRANE PROTEIN"/>
    <property type="match status" value="1"/>
</dbReference>
<dbReference type="GO" id="GO:0005743">
    <property type="term" value="C:mitochondrial inner membrane"/>
    <property type="evidence" value="ECO:0007669"/>
    <property type="project" value="UniProtKB-SubCell"/>
</dbReference>
<dbReference type="AlphaFoldDB" id="L8GVQ3"/>
<evidence type="ECO:0000256" key="4">
    <source>
        <dbReference type="ARBA" id="ARBA00022989"/>
    </source>
</evidence>
<dbReference type="EMBL" id="KB007975">
    <property type="protein sequence ID" value="ELR17022.1"/>
    <property type="molecule type" value="Genomic_DNA"/>
</dbReference>
<dbReference type="GO" id="GO:0030003">
    <property type="term" value="P:intracellular monoatomic cation homeostasis"/>
    <property type="evidence" value="ECO:0007669"/>
    <property type="project" value="TreeGrafter"/>
</dbReference>
<evidence type="ECO:0000256" key="1">
    <source>
        <dbReference type="ARBA" id="ARBA00004434"/>
    </source>
</evidence>
<keyword evidence="2 8" id="KW-0812">Transmembrane</keyword>
<accession>L8GVQ3</accession>
<evidence type="ECO:0000256" key="2">
    <source>
        <dbReference type="ARBA" id="ARBA00022692"/>
    </source>
</evidence>
<comment type="subcellular location">
    <subcellularLocation>
        <location evidence="1">Mitochondrion inner membrane</location>
        <topology evidence="1">Single-pass membrane protein</topology>
    </subcellularLocation>
</comment>
<name>L8GVQ3_ACACF</name>
<organism evidence="10 11">
    <name type="scientific">Acanthamoeba castellanii (strain ATCC 30010 / Neff)</name>
    <dbReference type="NCBI Taxonomy" id="1257118"/>
    <lineage>
        <taxon>Eukaryota</taxon>
        <taxon>Amoebozoa</taxon>
        <taxon>Discosea</taxon>
        <taxon>Longamoebia</taxon>
        <taxon>Centramoebida</taxon>
        <taxon>Acanthamoebidae</taxon>
        <taxon>Acanthamoeba</taxon>
    </lineage>
</organism>
<dbReference type="RefSeq" id="XP_004339035.1">
    <property type="nucleotide sequence ID" value="XM_004338987.1"/>
</dbReference>
<gene>
    <name evidence="10" type="ORF">ACA1_132350</name>
</gene>
<evidence type="ECO:0000256" key="7">
    <source>
        <dbReference type="PROSITE-ProRule" id="PRU01094"/>
    </source>
</evidence>
<keyword evidence="11" id="KW-1185">Reference proteome</keyword>
<dbReference type="GeneID" id="14917751"/>
<evidence type="ECO:0000256" key="5">
    <source>
        <dbReference type="ARBA" id="ARBA00023128"/>
    </source>
</evidence>
<keyword evidence="5 7" id="KW-0496">Mitochondrion</keyword>
<feature type="non-terminal residue" evidence="10">
    <location>
        <position position="1"/>
    </location>
</feature>
<dbReference type="InterPro" id="IPR033122">
    <property type="entry name" value="LETM1-like_RBD"/>
</dbReference>
<dbReference type="PROSITE" id="PS51758">
    <property type="entry name" value="LETM1_RBD"/>
    <property type="match status" value="1"/>
</dbReference>
<protein>
    <submittedName>
        <fullName evidence="10">Leucine zipperef-hand containing transmembrane protein 1, putative</fullName>
    </submittedName>
</protein>
<evidence type="ECO:0000256" key="8">
    <source>
        <dbReference type="SAM" id="Phobius"/>
    </source>
</evidence>
<sequence length="427" mass="47707">MAARSRYLATTTYMATPSATIVGTPFVRMSQTSMLRLGATSRGISSSAVHSFWALTPPPAGEGRLRVSEAACARYYATGGSLPDSNQSPKAVSAEDKEAVPKKTLVGRAVHSTKKVVTFIKEGIHHYWLGSKLLALNVRTAFNIAVRLKNGHTLTRRERQHMIRTTADLFRLVPFAVFVIVPFMEFLLPIALKIFPNMLPSTFQDTMKKEEDMRKQLLLKLKMASFLQDTLQEMAETGETHADIPKEEFLDFMKRVRGGGEVSGEEVLKFAKLFKDDFTIMNLSRAQLSSICKFLNLRPYGTDAFMRWQISRRVSKLREDDTMIAQEGVKSLTFEELQQACIARGMPATGLSKVALREQLEEWLDSSLNEQLPAVILILSRALSLTTASQKVDAALRETISTLPEDVVEEAELEMDLQKGAPSDRQL</sequence>
<dbReference type="OMA" id="WHHFKDE"/>
<feature type="domain" description="Letm1 RBD" evidence="9">
    <location>
        <begin position="215"/>
        <end position="405"/>
    </location>
</feature>
<dbReference type="VEuPathDB" id="AmoebaDB:ACA1_132350"/>
<dbReference type="GO" id="GO:0043022">
    <property type="term" value="F:ribosome binding"/>
    <property type="evidence" value="ECO:0007669"/>
    <property type="project" value="InterPro"/>
</dbReference>
<evidence type="ECO:0000256" key="6">
    <source>
        <dbReference type="ARBA" id="ARBA00023136"/>
    </source>
</evidence>
<dbReference type="InterPro" id="IPR044202">
    <property type="entry name" value="LETM1/MDM38-like"/>
</dbReference>
<evidence type="ECO:0000313" key="10">
    <source>
        <dbReference type="EMBL" id="ELR17022.1"/>
    </source>
</evidence>
<evidence type="ECO:0000256" key="3">
    <source>
        <dbReference type="ARBA" id="ARBA00022792"/>
    </source>
</evidence>
<dbReference type="OrthoDB" id="275278at2759"/>
<feature type="transmembrane region" description="Helical" evidence="8">
    <location>
        <begin position="169"/>
        <end position="192"/>
    </location>
</feature>
<keyword evidence="6 8" id="KW-0472">Membrane</keyword>
<reference evidence="10 11" key="1">
    <citation type="journal article" date="2013" name="Genome Biol.">
        <title>Genome of Acanthamoeba castellanii highlights extensive lateral gene transfer and early evolution of tyrosine kinase signaling.</title>
        <authorList>
            <person name="Clarke M."/>
            <person name="Lohan A.J."/>
            <person name="Liu B."/>
            <person name="Lagkouvardos I."/>
            <person name="Roy S."/>
            <person name="Zafar N."/>
            <person name="Bertelli C."/>
            <person name="Schilde C."/>
            <person name="Kianianmomeni A."/>
            <person name="Burglin T.R."/>
            <person name="Frech C."/>
            <person name="Turcotte B."/>
            <person name="Kopec K.O."/>
            <person name="Synnott J.M."/>
            <person name="Choo C."/>
            <person name="Paponov I."/>
            <person name="Finkler A."/>
            <person name="Soon Heng Tan C."/>
            <person name="Hutchins A.P."/>
            <person name="Weinmeier T."/>
            <person name="Rattei T."/>
            <person name="Chu J.S."/>
            <person name="Gimenez G."/>
            <person name="Irimia M."/>
            <person name="Rigden D.J."/>
            <person name="Fitzpatrick D.A."/>
            <person name="Lorenzo-Morales J."/>
            <person name="Bateman A."/>
            <person name="Chiu C.H."/>
            <person name="Tang P."/>
            <person name="Hegemann P."/>
            <person name="Fromm H."/>
            <person name="Raoult D."/>
            <person name="Greub G."/>
            <person name="Miranda-Saavedra D."/>
            <person name="Chen N."/>
            <person name="Nash P."/>
            <person name="Ginger M.L."/>
            <person name="Horn M."/>
            <person name="Schaap P."/>
            <person name="Caler L."/>
            <person name="Loftus B."/>
        </authorList>
    </citation>
    <scope>NUCLEOTIDE SEQUENCE [LARGE SCALE GENOMIC DNA]</scope>
    <source>
        <strain evidence="10 11">Neff</strain>
    </source>
</reference>
<dbReference type="Proteomes" id="UP000011083">
    <property type="component" value="Unassembled WGS sequence"/>
</dbReference>
<dbReference type="KEGG" id="acan:ACA1_132350"/>
<dbReference type="Pfam" id="PF07766">
    <property type="entry name" value="LETM1_RBD"/>
    <property type="match status" value="1"/>
</dbReference>
<dbReference type="STRING" id="1257118.L8GVQ3"/>
<keyword evidence="3" id="KW-0999">Mitochondrion inner membrane</keyword>
<evidence type="ECO:0000259" key="9">
    <source>
        <dbReference type="PROSITE" id="PS51758"/>
    </source>
</evidence>
<keyword evidence="4 8" id="KW-1133">Transmembrane helix</keyword>
<evidence type="ECO:0000313" key="11">
    <source>
        <dbReference type="Proteomes" id="UP000011083"/>
    </source>
</evidence>